<dbReference type="CDD" id="cd00616">
    <property type="entry name" value="AHBA_syn"/>
    <property type="match status" value="1"/>
</dbReference>
<dbReference type="PANTHER" id="PTHR30244:SF34">
    <property type="entry name" value="DTDP-4-AMINO-4,6-DIDEOXYGALACTOSE TRANSAMINASE"/>
    <property type="match status" value="1"/>
</dbReference>
<dbReference type="SUPFAM" id="SSF53383">
    <property type="entry name" value="PLP-dependent transferases"/>
    <property type="match status" value="1"/>
</dbReference>
<dbReference type="InterPro" id="IPR015424">
    <property type="entry name" value="PyrdxlP-dep_Trfase"/>
</dbReference>
<evidence type="ECO:0000256" key="1">
    <source>
        <dbReference type="RuleBase" id="RU004508"/>
    </source>
</evidence>
<gene>
    <name evidence="2" type="primary">kdnA_1</name>
    <name evidence="2" type="ORF">PAECIP111891_05162</name>
</gene>
<organism evidence="2 3">
    <name type="scientific">Paenibacillus allorhizoplanae</name>
    <dbReference type="NCBI Taxonomy" id="2905648"/>
    <lineage>
        <taxon>Bacteria</taxon>
        <taxon>Bacillati</taxon>
        <taxon>Bacillota</taxon>
        <taxon>Bacilli</taxon>
        <taxon>Bacillales</taxon>
        <taxon>Paenibacillaceae</taxon>
        <taxon>Paenibacillus</taxon>
    </lineage>
</organism>
<keyword evidence="2" id="KW-0032">Aminotransferase</keyword>
<proteinExistence type="inferred from homology"/>
<protein>
    <submittedName>
        <fullName evidence="2">8-amino-3,8-dideoxy-alpha-D-manno-octulosonate transaminase</fullName>
        <ecNumber evidence="2">2.6.1.109</ecNumber>
    </submittedName>
</protein>
<evidence type="ECO:0000313" key="3">
    <source>
        <dbReference type="Proteomes" id="UP000838821"/>
    </source>
</evidence>
<dbReference type="InterPro" id="IPR000653">
    <property type="entry name" value="DegT/StrS_aminotransferase"/>
</dbReference>
<dbReference type="EMBL" id="CAKMMW010000020">
    <property type="protein sequence ID" value="CAH1221351.1"/>
    <property type="molecule type" value="Genomic_DNA"/>
</dbReference>
<sequence length="425" mass="46948">MEKLAIDGGKPVRSKPLPPPFRGSMLIGEEEIDSISKVLAAQSPFRYYGPDMQYAVKALEDMIARDLNIPYVLGVSSCTAGLIVAMKALGIGYGDKVIVPANTFIATAGAVVSSNAVPVYVDMDETLNLNPDDLERVYDDEVKAIIVVHINGSPCDMDKIMAFAKKRNIYVIEDVAQSQGCTYKGRICGTIGDIGVFSFQMNKMLTAGEGGAVITSNPDLFERAVRYHDQGMFRDKERFQIEPQYIMSGQNYRMSELTGAVMIEQWKKLNTVIGTMRKHHRKIRSFIAAEMPNVKFRAAVDDDGDTGCVLGIVHSTLERAQEYAAAMKAENVSTHAMYDGIPCYMIPCFFEQRTAEKDNFPYNYPFKNPVVYTKDMCPKCDDLLGRITITLISPILSDEEADEIAIAAVKVLKALEAKQSAKAHG</sequence>
<dbReference type="InterPro" id="IPR015421">
    <property type="entry name" value="PyrdxlP-dep_Trfase_major"/>
</dbReference>
<dbReference type="Proteomes" id="UP000838821">
    <property type="component" value="Unassembled WGS sequence"/>
</dbReference>
<comment type="caution">
    <text evidence="2">The sequence shown here is derived from an EMBL/GenBank/DDBJ whole genome shotgun (WGS) entry which is preliminary data.</text>
</comment>
<dbReference type="GO" id="GO:0008483">
    <property type="term" value="F:transaminase activity"/>
    <property type="evidence" value="ECO:0007669"/>
    <property type="project" value="UniProtKB-KW"/>
</dbReference>
<evidence type="ECO:0000313" key="2">
    <source>
        <dbReference type="EMBL" id="CAH1221351.1"/>
    </source>
</evidence>
<accession>A0ABM9CSQ4</accession>
<keyword evidence="1" id="KW-0663">Pyridoxal phosphate</keyword>
<dbReference type="Gene3D" id="3.40.640.10">
    <property type="entry name" value="Type I PLP-dependent aspartate aminotransferase-like (Major domain)"/>
    <property type="match status" value="1"/>
</dbReference>
<comment type="similarity">
    <text evidence="1">Belongs to the DegT/DnrJ/EryC1 family.</text>
</comment>
<dbReference type="Gene3D" id="3.90.1150.10">
    <property type="entry name" value="Aspartate Aminotransferase, domain 1"/>
    <property type="match status" value="1"/>
</dbReference>
<name>A0ABM9CSQ4_9BACL</name>
<dbReference type="EC" id="2.6.1.109" evidence="2"/>
<dbReference type="PANTHER" id="PTHR30244">
    <property type="entry name" value="TRANSAMINASE"/>
    <property type="match status" value="1"/>
</dbReference>
<keyword evidence="2" id="KW-0808">Transferase</keyword>
<dbReference type="Pfam" id="PF01041">
    <property type="entry name" value="DegT_DnrJ_EryC1"/>
    <property type="match status" value="1"/>
</dbReference>
<dbReference type="RefSeq" id="WP_236291275.1">
    <property type="nucleotide sequence ID" value="NZ_CAKMMW010000020.1"/>
</dbReference>
<dbReference type="InterPro" id="IPR015422">
    <property type="entry name" value="PyrdxlP-dep_Trfase_small"/>
</dbReference>
<reference evidence="2" key="1">
    <citation type="submission" date="2022-01" db="EMBL/GenBank/DDBJ databases">
        <authorList>
            <person name="Criscuolo A."/>
        </authorList>
    </citation>
    <scope>NUCLEOTIDE SEQUENCE</scope>
    <source>
        <strain evidence="2">CIP111891</strain>
    </source>
</reference>
<keyword evidence="3" id="KW-1185">Reference proteome</keyword>